<organism evidence="2 3">
    <name type="scientific">Riccia fluitans</name>
    <dbReference type="NCBI Taxonomy" id="41844"/>
    <lineage>
        <taxon>Eukaryota</taxon>
        <taxon>Viridiplantae</taxon>
        <taxon>Streptophyta</taxon>
        <taxon>Embryophyta</taxon>
        <taxon>Marchantiophyta</taxon>
        <taxon>Marchantiopsida</taxon>
        <taxon>Marchantiidae</taxon>
        <taxon>Marchantiales</taxon>
        <taxon>Ricciaceae</taxon>
        <taxon>Riccia</taxon>
    </lineage>
</organism>
<keyword evidence="3" id="KW-1185">Reference proteome</keyword>
<name>A0ABD1ZAD5_9MARC</name>
<reference evidence="2 3" key="1">
    <citation type="submission" date="2024-09" db="EMBL/GenBank/DDBJ databases">
        <title>Chromosome-scale assembly of Riccia fluitans.</title>
        <authorList>
            <person name="Paukszto L."/>
            <person name="Sawicki J."/>
            <person name="Karawczyk K."/>
            <person name="Piernik-Szablinska J."/>
            <person name="Szczecinska M."/>
            <person name="Mazdziarz M."/>
        </authorList>
    </citation>
    <scope>NUCLEOTIDE SEQUENCE [LARGE SCALE GENOMIC DNA]</scope>
    <source>
        <strain evidence="2">Rf_01</strain>
        <tissue evidence="2">Aerial parts of the thallus</tissue>
    </source>
</reference>
<gene>
    <name evidence="2" type="ORF">R1flu_012360</name>
</gene>
<dbReference type="EMBL" id="JBHFFA010000002">
    <property type="protein sequence ID" value="KAL2644773.1"/>
    <property type="molecule type" value="Genomic_DNA"/>
</dbReference>
<evidence type="ECO:0000313" key="3">
    <source>
        <dbReference type="Proteomes" id="UP001605036"/>
    </source>
</evidence>
<evidence type="ECO:0000313" key="2">
    <source>
        <dbReference type="EMBL" id="KAL2644773.1"/>
    </source>
</evidence>
<feature type="region of interest" description="Disordered" evidence="1">
    <location>
        <begin position="1"/>
        <end position="30"/>
    </location>
</feature>
<protein>
    <submittedName>
        <fullName evidence="2">Uncharacterized protein</fullName>
    </submittedName>
</protein>
<dbReference type="Proteomes" id="UP001605036">
    <property type="component" value="Unassembled WGS sequence"/>
</dbReference>
<accession>A0ABD1ZAD5</accession>
<proteinExistence type="predicted"/>
<comment type="caution">
    <text evidence="2">The sequence shown here is derived from an EMBL/GenBank/DDBJ whole genome shotgun (WGS) entry which is preliminary data.</text>
</comment>
<evidence type="ECO:0000256" key="1">
    <source>
        <dbReference type="SAM" id="MobiDB-lite"/>
    </source>
</evidence>
<dbReference type="AlphaFoldDB" id="A0ABD1ZAD5"/>
<sequence length="101" mass="10442">MPPSLYGELRLGGKSSHSPPRAPSGEFPTLPVKTQSIVVPNQSDAKSHCTVGVSGLGGVGAVRVAVQETRTEGIAQLLRKGARDDLNCTRMHFGTSSGAAT</sequence>